<protein>
    <recommendedName>
        <fullName evidence="4">Altered inheritance of mitochondria protein 11</fullName>
    </recommendedName>
</protein>
<feature type="transmembrane region" description="Helical" evidence="4">
    <location>
        <begin position="58"/>
        <end position="77"/>
    </location>
</feature>
<dbReference type="PANTHER" id="PTHR39136:SF1">
    <property type="entry name" value="ALTERED INHERITANCE OF MITOCHONDRIA PROTEIN 11"/>
    <property type="match status" value="1"/>
</dbReference>
<evidence type="ECO:0000256" key="3">
    <source>
        <dbReference type="ARBA" id="ARBA00023136"/>
    </source>
</evidence>
<reference evidence="6 7" key="1">
    <citation type="submission" date="2017-12" db="EMBL/GenBank/DDBJ databases">
        <authorList>
            <consortium name="DOE Joint Genome Institute"/>
            <person name="Haridas S."/>
            <person name="Kjaerbolling I."/>
            <person name="Vesth T.C."/>
            <person name="Frisvad J.C."/>
            <person name="Nybo J.L."/>
            <person name="Theobald S."/>
            <person name="Kuo A."/>
            <person name="Bowyer P."/>
            <person name="Matsuda Y."/>
            <person name="Mondo S."/>
            <person name="Lyhne E.K."/>
            <person name="Kogle M.E."/>
            <person name="Clum A."/>
            <person name="Lipzen A."/>
            <person name="Salamov A."/>
            <person name="Ngan C.Y."/>
            <person name="Daum C."/>
            <person name="Chiniquy J."/>
            <person name="Barry K."/>
            <person name="LaButti K."/>
            <person name="Simmons B.A."/>
            <person name="Magnuson J.K."/>
            <person name="Mortensen U.H."/>
            <person name="Larsen T.O."/>
            <person name="Grigoriev I.V."/>
            <person name="Baker S.E."/>
            <person name="Andersen M.R."/>
            <person name="Nordberg H.P."/>
            <person name="Cantor M.N."/>
            <person name="Hua S.X."/>
        </authorList>
    </citation>
    <scope>NUCLEOTIDE SEQUENCE [LARGE SCALE GENOMIC DNA]</scope>
    <source>
        <strain evidence="6 7">CBS 102.13</strain>
    </source>
</reference>
<feature type="region of interest" description="Disordered" evidence="5">
    <location>
        <begin position="1"/>
        <end position="49"/>
    </location>
</feature>
<evidence type="ECO:0000313" key="7">
    <source>
        <dbReference type="Proteomes" id="UP000234585"/>
    </source>
</evidence>
<dbReference type="AlphaFoldDB" id="A0A2I2F2P5"/>
<dbReference type="Proteomes" id="UP000234585">
    <property type="component" value="Unassembled WGS sequence"/>
</dbReference>
<dbReference type="GO" id="GO:0005739">
    <property type="term" value="C:mitochondrion"/>
    <property type="evidence" value="ECO:0007669"/>
    <property type="project" value="TreeGrafter"/>
</dbReference>
<comment type="similarity">
    <text evidence="4">Belongs to the AIM11 family.</text>
</comment>
<dbReference type="OrthoDB" id="3558022at2759"/>
<keyword evidence="7" id="KW-1185">Reference proteome</keyword>
<proteinExistence type="inferred from homology"/>
<dbReference type="STRING" id="41067.A0A2I2F2P5"/>
<dbReference type="GO" id="GO:0016020">
    <property type="term" value="C:membrane"/>
    <property type="evidence" value="ECO:0007669"/>
    <property type="project" value="UniProtKB-SubCell"/>
</dbReference>
<evidence type="ECO:0000256" key="2">
    <source>
        <dbReference type="ARBA" id="ARBA00022989"/>
    </source>
</evidence>
<evidence type="ECO:0000256" key="1">
    <source>
        <dbReference type="ARBA" id="ARBA00022692"/>
    </source>
</evidence>
<evidence type="ECO:0000313" key="6">
    <source>
        <dbReference type="EMBL" id="PLB34887.1"/>
    </source>
</evidence>
<dbReference type="PANTHER" id="PTHR39136">
    <property type="entry name" value="ALTERED INHERITANCE OF MITOCHONDRIA PROTEIN 11"/>
    <property type="match status" value="1"/>
</dbReference>
<gene>
    <name evidence="4" type="primary">AIM11</name>
    <name evidence="6" type="ORF">BDW47DRAFT_128686</name>
</gene>
<comment type="subcellular location">
    <subcellularLocation>
        <location evidence="4">Membrane</location>
        <topology evidence="4">Multi-pass membrane protein</topology>
    </subcellularLocation>
</comment>
<sequence>MLETILNWAKPSPSQQQQQQQPPQSQSQQSDQQQQAAQQQSDPIKEWTPITPNTKYKLLLGGLGFLAFSLSATRRAINRRTLSARPPFYTSSPYHRPDANGGAEAFEALHLATINVVSVGMAATGAAMFAFGVDGVQDMRGYMRRGMGIEDEHGNPIVPKSGGGDEEIERDIEEWVGSVLGQKYGDALKKERDGEAEGVVEGKAA</sequence>
<name>A0A2I2F2P5_ASPCN</name>
<evidence type="ECO:0000256" key="5">
    <source>
        <dbReference type="SAM" id="MobiDB-lite"/>
    </source>
</evidence>
<accession>A0A2I2F2P5</accession>
<keyword evidence="3 4" id="KW-0472">Membrane</keyword>
<feature type="compositionally biased region" description="Low complexity" evidence="5">
    <location>
        <begin position="11"/>
        <end position="42"/>
    </location>
</feature>
<keyword evidence="2 4" id="KW-1133">Transmembrane helix</keyword>
<organism evidence="6 7">
    <name type="scientific">Aspergillus candidus</name>
    <dbReference type="NCBI Taxonomy" id="41067"/>
    <lineage>
        <taxon>Eukaryota</taxon>
        <taxon>Fungi</taxon>
        <taxon>Dikarya</taxon>
        <taxon>Ascomycota</taxon>
        <taxon>Pezizomycotina</taxon>
        <taxon>Eurotiomycetes</taxon>
        <taxon>Eurotiomycetidae</taxon>
        <taxon>Eurotiales</taxon>
        <taxon>Aspergillaceae</taxon>
        <taxon>Aspergillus</taxon>
        <taxon>Aspergillus subgen. Circumdati</taxon>
    </lineage>
</organism>
<evidence type="ECO:0000256" key="4">
    <source>
        <dbReference type="RuleBase" id="RU367098"/>
    </source>
</evidence>
<dbReference type="InterPro" id="IPR038814">
    <property type="entry name" value="AIM11"/>
</dbReference>
<keyword evidence="1 4" id="KW-0812">Transmembrane</keyword>
<dbReference type="EMBL" id="KZ559171">
    <property type="protein sequence ID" value="PLB34887.1"/>
    <property type="molecule type" value="Genomic_DNA"/>
</dbReference>